<dbReference type="EMBL" id="HG721342">
    <property type="protein sequence ID" value="CDJ60119.1"/>
    <property type="molecule type" value="Genomic_DNA"/>
</dbReference>
<dbReference type="Gene3D" id="2.30.29.30">
    <property type="entry name" value="Pleckstrin-homology domain (PH domain)/Phosphotyrosine-binding domain (PTB)"/>
    <property type="match status" value="1"/>
</dbReference>
<dbReference type="OMA" id="QLRRVDC"/>
<dbReference type="RefSeq" id="XP_013336764.1">
    <property type="nucleotide sequence ID" value="XM_013481310.1"/>
</dbReference>
<keyword evidence="3" id="KW-1185">Reference proteome</keyword>
<name>U6MCF0_EIMMA</name>
<feature type="domain" description="ISP1 C-terminal" evidence="1">
    <location>
        <begin position="58"/>
        <end position="155"/>
    </location>
</feature>
<dbReference type="InterPro" id="IPR041316">
    <property type="entry name" value="ISP1_C"/>
</dbReference>
<evidence type="ECO:0000313" key="3">
    <source>
        <dbReference type="Proteomes" id="UP000030763"/>
    </source>
</evidence>
<dbReference type="Proteomes" id="UP000030763">
    <property type="component" value="Unassembled WGS sequence"/>
</dbReference>
<dbReference type="VEuPathDB" id="ToxoDB:EMWEY_00027690"/>
<evidence type="ECO:0000313" key="2">
    <source>
        <dbReference type="EMBL" id="CDJ60119.1"/>
    </source>
</evidence>
<reference evidence="2" key="2">
    <citation type="submission" date="2013-10" db="EMBL/GenBank/DDBJ databases">
        <authorList>
            <person name="Aslett M."/>
        </authorList>
    </citation>
    <scope>NUCLEOTIDE SEQUENCE [LARGE SCALE GENOMIC DNA]</scope>
    <source>
        <strain evidence="2">Weybridge</strain>
    </source>
</reference>
<dbReference type="Pfam" id="PF18161">
    <property type="entry name" value="ISP1_C"/>
    <property type="match status" value="1"/>
</dbReference>
<organism evidence="2 3">
    <name type="scientific">Eimeria maxima</name>
    <name type="common">Coccidian parasite</name>
    <dbReference type="NCBI Taxonomy" id="5804"/>
    <lineage>
        <taxon>Eukaryota</taxon>
        <taxon>Sar</taxon>
        <taxon>Alveolata</taxon>
        <taxon>Apicomplexa</taxon>
        <taxon>Conoidasida</taxon>
        <taxon>Coccidia</taxon>
        <taxon>Eucoccidiorida</taxon>
        <taxon>Eimeriorina</taxon>
        <taxon>Eimeriidae</taxon>
        <taxon>Eimeria</taxon>
    </lineage>
</organism>
<dbReference type="AlphaFoldDB" id="U6MCF0"/>
<sequence length="168" mass="18183">MGNTCAGCCGDANDPLYLPLETVQGGDEGIAQLFKPEMADILHEGVSVGLILQMYPFSCYYVRITLVDKSRLECRAKLSADNTALELSCDRKSRKVELSSVKSVLHTPEQLQRVDCSAGITPGDFCVAIHLAAAGNCIPFFFPTLKDKNLFVITLAKIRTAGPDGLID</sequence>
<proteinExistence type="predicted"/>
<accession>U6MCF0</accession>
<evidence type="ECO:0000259" key="1">
    <source>
        <dbReference type="Pfam" id="PF18161"/>
    </source>
</evidence>
<gene>
    <name evidence="2" type="ORF">EMWEY_00027690</name>
</gene>
<dbReference type="GeneID" id="25336755"/>
<dbReference type="InterPro" id="IPR011993">
    <property type="entry name" value="PH-like_dom_sf"/>
</dbReference>
<reference evidence="2" key="1">
    <citation type="submission" date="2013-10" db="EMBL/GenBank/DDBJ databases">
        <title>Genomic analysis of the causative agents of coccidiosis in chickens.</title>
        <authorList>
            <person name="Reid A.J."/>
            <person name="Blake D."/>
            <person name="Billington K."/>
            <person name="Browne H."/>
            <person name="Dunn M."/>
            <person name="Hung S."/>
            <person name="Kawahara F."/>
            <person name="Miranda-Saavedra D."/>
            <person name="Mourier T."/>
            <person name="Nagra H."/>
            <person name="Otto T.D."/>
            <person name="Rawlings N."/>
            <person name="Sanchez A."/>
            <person name="Sanders M."/>
            <person name="Subramaniam C."/>
            <person name="Tay Y."/>
            <person name="Dear P."/>
            <person name="Doerig C."/>
            <person name="Gruber A."/>
            <person name="Parkinson J."/>
            <person name="Shirley M."/>
            <person name="Wan K.L."/>
            <person name="Berriman M."/>
            <person name="Tomley F."/>
            <person name="Pain A."/>
        </authorList>
    </citation>
    <scope>NUCLEOTIDE SEQUENCE [LARGE SCALE GENOMIC DNA]</scope>
    <source>
        <strain evidence="2">Weybridge</strain>
    </source>
</reference>
<protein>
    <recommendedName>
        <fullName evidence="1">ISP1 C-terminal domain-containing protein</fullName>
    </recommendedName>
</protein>
<dbReference type="OrthoDB" id="328439at2759"/>